<name>A0A1R3HXP3_9ROSI</name>
<feature type="region of interest" description="Disordered" evidence="1">
    <location>
        <begin position="63"/>
        <end position="99"/>
    </location>
</feature>
<comment type="caution">
    <text evidence="2">The sequence shown here is derived from an EMBL/GenBank/DDBJ whole genome shotgun (WGS) entry which is preliminary data.</text>
</comment>
<keyword evidence="3" id="KW-1185">Reference proteome</keyword>
<reference evidence="3" key="1">
    <citation type="submission" date="2013-09" db="EMBL/GenBank/DDBJ databases">
        <title>Corchorus olitorius genome sequencing.</title>
        <authorList>
            <person name="Alam M."/>
            <person name="Haque M.S."/>
            <person name="Islam M.S."/>
            <person name="Emdad E.M."/>
            <person name="Islam M.M."/>
            <person name="Ahmed B."/>
            <person name="Halim A."/>
            <person name="Hossen Q.M.M."/>
            <person name="Hossain M.Z."/>
            <person name="Ahmed R."/>
            <person name="Khan M.M."/>
            <person name="Islam R."/>
            <person name="Rashid M.M."/>
            <person name="Khan S.A."/>
            <person name="Rahman M.S."/>
            <person name="Alam M."/>
            <person name="Yahiya A.S."/>
            <person name="Khan M.S."/>
            <person name="Azam M.S."/>
            <person name="Haque T."/>
            <person name="Lashkar M.Z.H."/>
            <person name="Akhand A.I."/>
            <person name="Morshed G."/>
            <person name="Roy S."/>
            <person name="Uddin K.S."/>
            <person name="Rabeya T."/>
            <person name="Hossain A.S."/>
            <person name="Chowdhury A."/>
            <person name="Snigdha A.R."/>
            <person name="Mortoza M.S."/>
            <person name="Matin S.A."/>
            <person name="Hoque S.M.E."/>
            <person name="Islam M.K."/>
            <person name="Roy D.K."/>
            <person name="Haider R."/>
            <person name="Moosa M.M."/>
            <person name="Elias S.M."/>
            <person name="Hasan A.M."/>
            <person name="Jahan S."/>
            <person name="Shafiuddin M."/>
            <person name="Mahmood N."/>
            <person name="Shommy N.S."/>
        </authorList>
    </citation>
    <scope>NUCLEOTIDE SEQUENCE [LARGE SCALE GENOMIC DNA]</scope>
    <source>
        <strain evidence="3">cv. O-4</strain>
    </source>
</reference>
<dbReference type="EMBL" id="AWUE01019230">
    <property type="protein sequence ID" value="OMO75122.1"/>
    <property type="molecule type" value="Genomic_DNA"/>
</dbReference>
<evidence type="ECO:0000313" key="2">
    <source>
        <dbReference type="EMBL" id="OMO75122.1"/>
    </source>
</evidence>
<dbReference type="Proteomes" id="UP000187203">
    <property type="component" value="Unassembled WGS sequence"/>
</dbReference>
<protein>
    <submittedName>
        <fullName evidence="2">Uncharacterized protein</fullName>
    </submittedName>
</protein>
<feature type="region of interest" description="Disordered" evidence="1">
    <location>
        <begin position="1"/>
        <end position="32"/>
    </location>
</feature>
<proteinExistence type="predicted"/>
<accession>A0A1R3HXP3</accession>
<organism evidence="2 3">
    <name type="scientific">Corchorus olitorius</name>
    <dbReference type="NCBI Taxonomy" id="93759"/>
    <lineage>
        <taxon>Eukaryota</taxon>
        <taxon>Viridiplantae</taxon>
        <taxon>Streptophyta</taxon>
        <taxon>Embryophyta</taxon>
        <taxon>Tracheophyta</taxon>
        <taxon>Spermatophyta</taxon>
        <taxon>Magnoliopsida</taxon>
        <taxon>eudicotyledons</taxon>
        <taxon>Gunneridae</taxon>
        <taxon>Pentapetalae</taxon>
        <taxon>rosids</taxon>
        <taxon>malvids</taxon>
        <taxon>Malvales</taxon>
        <taxon>Malvaceae</taxon>
        <taxon>Grewioideae</taxon>
        <taxon>Apeibeae</taxon>
        <taxon>Corchorus</taxon>
    </lineage>
</organism>
<evidence type="ECO:0000256" key="1">
    <source>
        <dbReference type="SAM" id="MobiDB-lite"/>
    </source>
</evidence>
<dbReference type="AlphaFoldDB" id="A0A1R3HXP3"/>
<evidence type="ECO:0000313" key="3">
    <source>
        <dbReference type="Proteomes" id="UP000187203"/>
    </source>
</evidence>
<gene>
    <name evidence="2" type="ORF">COLO4_26309</name>
</gene>
<sequence>MAESNRASADGVEDTEAEGREPDGLIGGVSSDGVEIHKRVRKNVCERRGRTSVVPNWTQRVQCPHKLNPSLGGQYPRMKSSEGQRPHSSLGTDGGGKRS</sequence>